<evidence type="ECO:0000313" key="2">
    <source>
        <dbReference type="EMBL" id="HIQ97291.1"/>
    </source>
</evidence>
<dbReference type="EMBL" id="DVFT01000177">
    <property type="protein sequence ID" value="HIQ97291.1"/>
    <property type="molecule type" value="Genomic_DNA"/>
</dbReference>
<dbReference type="InterPro" id="IPR036465">
    <property type="entry name" value="vWFA_dom_sf"/>
</dbReference>
<name>A0A9D0ZXE0_9FIRM</name>
<evidence type="ECO:0000259" key="1">
    <source>
        <dbReference type="Pfam" id="PF09967"/>
    </source>
</evidence>
<accession>A0A9D0ZXE0</accession>
<reference evidence="2" key="2">
    <citation type="journal article" date="2021" name="PeerJ">
        <title>Extensive microbial diversity within the chicken gut microbiome revealed by metagenomics and culture.</title>
        <authorList>
            <person name="Gilroy R."/>
            <person name="Ravi A."/>
            <person name="Getino M."/>
            <person name="Pursley I."/>
            <person name="Horton D.L."/>
            <person name="Alikhan N.F."/>
            <person name="Baker D."/>
            <person name="Gharbi K."/>
            <person name="Hall N."/>
            <person name="Watson M."/>
            <person name="Adriaenssens E.M."/>
            <person name="Foster-Nyarko E."/>
            <person name="Jarju S."/>
            <person name="Secka A."/>
            <person name="Antonio M."/>
            <person name="Oren A."/>
            <person name="Chaudhuri R.R."/>
            <person name="La Ragione R."/>
            <person name="Hildebrand F."/>
            <person name="Pallen M.J."/>
        </authorList>
    </citation>
    <scope>NUCLEOTIDE SEQUENCE</scope>
    <source>
        <strain evidence="2">ChiSjej3B21-11622</strain>
    </source>
</reference>
<dbReference type="PANTHER" id="PTHR38730">
    <property type="entry name" value="SLL7028 PROTEIN"/>
    <property type="match status" value="1"/>
</dbReference>
<reference evidence="2" key="1">
    <citation type="submission" date="2020-10" db="EMBL/GenBank/DDBJ databases">
        <authorList>
            <person name="Gilroy R."/>
        </authorList>
    </citation>
    <scope>NUCLEOTIDE SEQUENCE</scope>
    <source>
        <strain evidence="2">ChiSjej3B21-11622</strain>
    </source>
</reference>
<dbReference type="Pfam" id="PF09967">
    <property type="entry name" value="DUF2201"/>
    <property type="match status" value="1"/>
</dbReference>
<proteinExistence type="predicted"/>
<dbReference type="Proteomes" id="UP000886886">
    <property type="component" value="Unassembled WGS sequence"/>
</dbReference>
<dbReference type="SUPFAM" id="SSF53300">
    <property type="entry name" value="vWA-like"/>
    <property type="match status" value="1"/>
</dbReference>
<dbReference type="AlphaFoldDB" id="A0A9D0ZXE0"/>
<feature type="domain" description="VWA-like" evidence="1">
    <location>
        <begin position="283"/>
        <end position="406"/>
    </location>
</feature>
<protein>
    <recommendedName>
        <fullName evidence="1">VWA-like domain-containing protein</fullName>
    </recommendedName>
</protein>
<dbReference type="PANTHER" id="PTHR38730:SF1">
    <property type="entry name" value="SLL7028 PROTEIN"/>
    <property type="match status" value="1"/>
</dbReference>
<organism evidence="2 3">
    <name type="scientific">Candidatus Limivivens merdigallinarum</name>
    <dbReference type="NCBI Taxonomy" id="2840859"/>
    <lineage>
        <taxon>Bacteria</taxon>
        <taxon>Bacillati</taxon>
        <taxon>Bacillota</taxon>
        <taxon>Clostridia</taxon>
        <taxon>Lachnospirales</taxon>
        <taxon>Lachnospiraceae</taxon>
        <taxon>Lachnospiraceae incertae sedis</taxon>
        <taxon>Candidatus Limivivens</taxon>
    </lineage>
</organism>
<dbReference type="InterPro" id="IPR018698">
    <property type="entry name" value="VWA-like_dom"/>
</dbReference>
<comment type="caution">
    <text evidence="2">The sequence shown here is derived from an EMBL/GenBank/DDBJ whole genome shotgun (WGS) entry which is preliminary data.</text>
</comment>
<evidence type="ECO:0000313" key="3">
    <source>
        <dbReference type="Proteomes" id="UP000886886"/>
    </source>
</evidence>
<gene>
    <name evidence="2" type="ORF">IAB26_12095</name>
</gene>
<dbReference type="CDD" id="cd00198">
    <property type="entry name" value="vWFA"/>
    <property type="match status" value="1"/>
</dbReference>
<sequence>MNDLSKKLLAFSRDQILTCLPSLSLALSDLSCLDADVSSLFFDGLRLYGSDRLICRLFLDQALTRTLLHITVHRLFLHFLPQKTDRSLWDLSSDIASEAFLDRLGLFPDGKETERNAVYQNLSGCLMAFSAEAIYQLFKEQPPSFSPLLFARDDHRLWYPFASSREPSPGSGPSGGLNQEERLEALKKVKRILEPLSEELRHSKSHTGHGSSSGVQKEQILLGKRGGYDFRRYLRRFSISREELHPDLDSFDYIPYYYGLMQKERLAFLEPLETTHSSRIQDLVIAIDTSGSCSLAVVQEFLSETLNILSRKEHFFDRMNVHLIQCDSMIQDHLVIHSKGEWEEKLKNLTINGRGGTDFTPVFDYVERLQKEGELTHLKGLLYFTDGDGIYPKKAPPYETAFVFLDERFLNFPVPDFIIPLCLHPESIKEEVLLYEH</sequence>